<reference evidence="2 3" key="1">
    <citation type="submission" date="2017-09" db="EMBL/GenBank/DDBJ databases">
        <title>Genome sequencing of Besnoitia besnoiti strain Bb-Ger1.</title>
        <authorList>
            <person name="Schares G."/>
            <person name="Venepally P."/>
            <person name="Lorenzi H.A."/>
        </authorList>
    </citation>
    <scope>NUCLEOTIDE SEQUENCE [LARGE SCALE GENOMIC DNA]</scope>
    <source>
        <strain evidence="2 3">Bb-Ger1</strain>
    </source>
</reference>
<feature type="compositionally biased region" description="Basic and acidic residues" evidence="1">
    <location>
        <begin position="135"/>
        <end position="146"/>
    </location>
</feature>
<dbReference type="OrthoDB" id="330485at2759"/>
<feature type="region of interest" description="Disordered" evidence="1">
    <location>
        <begin position="1"/>
        <end position="120"/>
    </location>
</feature>
<dbReference type="VEuPathDB" id="ToxoDB:BESB_039850"/>
<feature type="compositionally biased region" description="Basic and acidic residues" evidence="1">
    <location>
        <begin position="178"/>
        <end position="187"/>
    </location>
</feature>
<sequence>MENRHDVSTLESKPQSFVARSETNLTSRAGVNETQPFSRRGTEAGQEPRDQSSAVMQEEQDSERNLRNDMEKVKEEPGVDNGGSELPESPVVYTPSVEQTADQGADVTISGEVEGEGDAEVVVEKEEVVCAELHADSDKQTLKNEVEEPSVVLEKSEAEQTAETHGTGRGETAAHVSQAERERRDEPETSGSATPLDRVFSVVQQAVQCIGRSLARVTHEDFRTSAQQSMQMLAAGDLSPLEQCFSNLVADCSGMSDQVFPCAAHSAPERETAGTPKPPPILMIVNTPAGPYIRVVPNGLVDEAVKQGLVREDDVQLQREFPFYQSKQSMNLA</sequence>
<organism evidence="2 3">
    <name type="scientific">Besnoitia besnoiti</name>
    <name type="common">Apicomplexan protozoan</name>
    <dbReference type="NCBI Taxonomy" id="94643"/>
    <lineage>
        <taxon>Eukaryota</taxon>
        <taxon>Sar</taxon>
        <taxon>Alveolata</taxon>
        <taxon>Apicomplexa</taxon>
        <taxon>Conoidasida</taxon>
        <taxon>Coccidia</taxon>
        <taxon>Eucoccidiorida</taxon>
        <taxon>Eimeriorina</taxon>
        <taxon>Sarcocystidae</taxon>
        <taxon>Besnoitia</taxon>
    </lineage>
</organism>
<gene>
    <name evidence="2" type="ORF">BESB_039850</name>
</gene>
<dbReference type="Proteomes" id="UP000224006">
    <property type="component" value="Chromosome II"/>
</dbReference>
<comment type="caution">
    <text evidence="2">The sequence shown here is derived from an EMBL/GenBank/DDBJ whole genome shotgun (WGS) entry which is preliminary data.</text>
</comment>
<dbReference type="RefSeq" id="XP_029221536.1">
    <property type="nucleotide sequence ID" value="XM_029362571.1"/>
</dbReference>
<dbReference type="KEGG" id="bbes:BESB_039850"/>
<dbReference type="AlphaFoldDB" id="A0A2A9MNN4"/>
<proteinExistence type="predicted"/>
<dbReference type="EMBL" id="NWUJ01000002">
    <property type="protein sequence ID" value="PFH37527.1"/>
    <property type="molecule type" value="Genomic_DNA"/>
</dbReference>
<feature type="region of interest" description="Disordered" evidence="1">
    <location>
        <begin position="135"/>
        <end position="197"/>
    </location>
</feature>
<feature type="compositionally biased region" description="Basic and acidic residues" evidence="1">
    <location>
        <begin position="40"/>
        <end position="50"/>
    </location>
</feature>
<name>A0A2A9MNN4_BESBE</name>
<evidence type="ECO:0000313" key="3">
    <source>
        <dbReference type="Proteomes" id="UP000224006"/>
    </source>
</evidence>
<evidence type="ECO:0000313" key="2">
    <source>
        <dbReference type="EMBL" id="PFH37527.1"/>
    </source>
</evidence>
<keyword evidence="3" id="KW-1185">Reference proteome</keyword>
<feature type="compositionally biased region" description="Polar residues" evidence="1">
    <location>
        <begin position="21"/>
        <end position="37"/>
    </location>
</feature>
<feature type="compositionally biased region" description="Basic and acidic residues" evidence="1">
    <location>
        <begin position="62"/>
        <end position="77"/>
    </location>
</feature>
<evidence type="ECO:0000256" key="1">
    <source>
        <dbReference type="SAM" id="MobiDB-lite"/>
    </source>
</evidence>
<dbReference type="GeneID" id="40308966"/>
<accession>A0A2A9MNN4</accession>
<protein>
    <submittedName>
        <fullName evidence="2">Uncharacterized protein</fullName>
    </submittedName>
</protein>